<dbReference type="PANTHER" id="PTHR34853">
    <property type="match status" value="1"/>
</dbReference>
<evidence type="ECO:0000313" key="2">
    <source>
        <dbReference type="EMBL" id="RDI63361.1"/>
    </source>
</evidence>
<dbReference type="GO" id="GO:0004806">
    <property type="term" value="F:triacylglycerol lipase activity"/>
    <property type="evidence" value="ECO:0007669"/>
    <property type="project" value="InterPro"/>
</dbReference>
<sequence>MVVVETKKFLRRWSFAQVSVLIAVTLVATAAPVWAEPPVPVQPVLPFPIPPTPPEFDAAFYRPDPAIVADKKPGEIIAAREVHLATFSVWPYNIDAWQLSFRSTNTRGEPIAAVTTVAKPRGDNGGSPRNLLSYQFPIDSSAKYCAPSYELQMASVPAPISGAFGLNTDFIDAVTALGFGWALNMPDFDGPDMAFGAGPLNARITLDSVRAAENFDQLGLDGVATKVGLLGYSGGAVATGHAAEEKASYAPELNIVGSAMGGIAPDLLAAARMASNNMTSGIALSAMLATAREYPQLQTYYDQHMNGFGKAMAAIKAPFCMWAFGVLPFVNLTGLFDRPDPYSDPVPAEVFDKIRMGHATPDMPVFMFHSNPDWLAPVGPVNDLYATYCKDPAARIEYTRDNFSEHGSLMLIGWAKEMIWMKDRFDGVPVAPGCHFNDVGSMALDPSTWPEWLRKVGTLIAALVQYPIGNPPPSGSGR</sequence>
<feature type="chain" id="PRO_5017058575" evidence="1">
    <location>
        <begin position="36"/>
        <end position="478"/>
    </location>
</feature>
<protein>
    <submittedName>
        <fullName evidence="2">Triacylglycerol lipase</fullName>
    </submittedName>
</protein>
<dbReference type="Pfam" id="PF03583">
    <property type="entry name" value="LIP"/>
    <property type="match status" value="1"/>
</dbReference>
<keyword evidence="3" id="KW-1185">Reference proteome</keyword>
<dbReference type="InterPro" id="IPR029058">
    <property type="entry name" value="AB_hydrolase_fold"/>
</dbReference>
<comment type="caution">
    <text evidence="2">The sequence shown here is derived from an EMBL/GenBank/DDBJ whole genome shotgun (WGS) entry which is preliminary data.</text>
</comment>
<dbReference type="InterPro" id="IPR005152">
    <property type="entry name" value="Lipase_secreted"/>
</dbReference>
<dbReference type="Proteomes" id="UP000254869">
    <property type="component" value="Unassembled WGS sequence"/>
</dbReference>
<dbReference type="Gene3D" id="3.40.50.1820">
    <property type="entry name" value="alpha/beta hydrolase"/>
    <property type="match status" value="1"/>
</dbReference>
<organism evidence="2 3">
    <name type="scientific">Nocardia pseudobrasiliensis</name>
    <dbReference type="NCBI Taxonomy" id="45979"/>
    <lineage>
        <taxon>Bacteria</taxon>
        <taxon>Bacillati</taxon>
        <taxon>Actinomycetota</taxon>
        <taxon>Actinomycetes</taxon>
        <taxon>Mycobacteriales</taxon>
        <taxon>Nocardiaceae</taxon>
        <taxon>Nocardia</taxon>
    </lineage>
</organism>
<accession>A0A370HZJ5</accession>
<name>A0A370HZJ5_9NOCA</name>
<dbReference type="GO" id="GO:0016042">
    <property type="term" value="P:lipid catabolic process"/>
    <property type="evidence" value="ECO:0007669"/>
    <property type="project" value="InterPro"/>
</dbReference>
<dbReference type="SUPFAM" id="SSF53474">
    <property type="entry name" value="alpha/beta-Hydrolases"/>
    <property type="match status" value="1"/>
</dbReference>
<keyword evidence="1" id="KW-0732">Signal</keyword>
<reference evidence="2 3" key="1">
    <citation type="submission" date="2018-07" db="EMBL/GenBank/DDBJ databases">
        <title>Genomic Encyclopedia of Type Strains, Phase IV (KMG-IV): sequencing the most valuable type-strain genomes for metagenomic binning, comparative biology and taxonomic classification.</title>
        <authorList>
            <person name="Goeker M."/>
        </authorList>
    </citation>
    <scope>NUCLEOTIDE SEQUENCE [LARGE SCALE GENOMIC DNA]</scope>
    <source>
        <strain evidence="2 3">DSM 44290</strain>
    </source>
</reference>
<proteinExistence type="predicted"/>
<dbReference type="PANTHER" id="PTHR34853:SF1">
    <property type="entry name" value="LIPASE 5"/>
    <property type="match status" value="1"/>
</dbReference>
<gene>
    <name evidence="2" type="ORF">DFR76_11058</name>
</gene>
<dbReference type="STRING" id="1210086.GCA_001613105_06582"/>
<feature type="signal peptide" evidence="1">
    <location>
        <begin position="1"/>
        <end position="35"/>
    </location>
</feature>
<dbReference type="AlphaFoldDB" id="A0A370HZJ5"/>
<dbReference type="EMBL" id="QQBC01000010">
    <property type="protein sequence ID" value="RDI63361.1"/>
    <property type="molecule type" value="Genomic_DNA"/>
</dbReference>
<evidence type="ECO:0000256" key="1">
    <source>
        <dbReference type="SAM" id="SignalP"/>
    </source>
</evidence>
<evidence type="ECO:0000313" key="3">
    <source>
        <dbReference type="Proteomes" id="UP000254869"/>
    </source>
</evidence>
<dbReference type="Gene3D" id="1.10.260.130">
    <property type="match status" value="1"/>
</dbReference>